<dbReference type="InterPro" id="IPR006664">
    <property type="entry name" value="OMP_bac"/>
</dbReference>
<dbReference type="InterPro" id="IPR011050">
    <property type="entry name" value="Pectin_lyase_fold/virulence"/>
</dbReference>
<evidence type="ECO:0000259" key="6">
    <source>
        <dbReference type="PROSITE" id="PS51123"/>
    </source>
</evidence>
<feature type="region of interest" description="Disordered" evidence="5">
    <location>
        <begin position="415"/>
        <end position="439"/>
    </location>
</feature>
<dbReference type="InterPro" id="IPR041498">
    <property type="entry name" value="Big_6"/>
</dbReference>
<dbReference type="Gene3D" id="2.160.20.10">
    <property type="entry name" value="Single-stranded right-handed beta-helix, Pectin lyase-like"/>
    <property type="match status" value="1"/>
</dbReference>
<evidence type="ECO:0000256" key="4">
    <source>
        <dbReference type="PROSITE-ProRule" id="PRU00473"/>
    </source>
</evidence>
<accession>A0A2T1D9F0</accession>
<evidence type="ECO:0000313" key="7">
    <source>
        <dbReference type="EMBL" id="PSB17061.1"/>
    </source>
</evidence>
<name>A0A2T1D9F0_9CYAN</name>
<dbReference type="InterPro" id="IPR006626">
    <property type="entry name" value="PbH1"/>
</dbReference>
<protein>
    <submittedName>
        <fullName evidence="7">Cell envelope biogenesis protein OmpA</fullName>
    </submittedName>
</protein>
<evidence type="ECO:0000256" key="1">
    <source>
        <dbReference type="ARBA" id="ARBA00004442"/>
    </source>
</evidence>
<dbReference type="Pfam" id="PF17936">
    <property type="entry name" value="Big_6"/>
    <property type="match status" value="1"/>
</dbReference>
<comment type="caution">
    <text evidence="7">The sequence shown here is derived from an EMBL/GenBank/DDBJ whole genome shotgun (WGS) entry which is preliminary data.</text>
</comment>
<dbReference type="Proteomes" id="UP000238634">
    <property type="component" value="Unassembled WGS sequence"/>
</dbReference>
<evidence type="ECO:0000313" key="8">
    <source>
        <dbReference type="Proteomes" id="UP000238634"/>
    </source>
</evidence>
<dbReference type="InterPro" id="IPR007742">
    <property type="entry name" value="NosD_dom"/>
</dbReference>
<dbReference type="InterPro" id="IPR050330">
    <property type="entry name" value="Bact_OuterMem_StrucFunc"/>
</dbReference>
<dbReference type="PRINTS" id="PR01021">
    <property type="entry name" value="OMPADOMAIN"/>
</dbReference>
<dbReference type="InterPro" id="IPR036737">
    <property type="entry name" value="OmpA-like_sf"/>
</dbReference>
<dbReference type="Gene3D" id="3.30.1330.60">
    <property type="entry name" value="OmpA-like domain"/>
    <property type="match status" value="1"/>
</dbReference>
<dbReference type="GO" id="GO:0009279">
    <property type="term" value="C:cell outer membrane"/>
    <property type="evidence" value="ECO:0007669"/>
    <property type="project" value="UniProtKB-SubCell"/>
</dbReference>
<sequence>MSNRRKQKGNRVKGEQRLISLLLLTVFGWLPMAPLLAQEAASARLRVVVNSDQDSVQADGGLTLREAIELVNGTLSVDRLSEAEKAQVSAATGETSEIAFQLPTGQTVIRVARQLPDLAVPLVIDGTTQTGYAADTPAIAELPLAAPIVELTATQGAFVPRGLTVVSDNVTIRGLSIYGFTDDHDDTARTPPADIFIAHRLPPPDVSQQAMPASNAPFYDRDVPPKNVLIENNWLGIRPDQSVPPTTSAFGVSVFNSTGTTIRRNWIANHDGSAVITSVRSDNLVVTENAIVGNGIAGMPDGIRLEGNIAQAQVTGNLICGNDGAGVYLFKPQGAAQIRDNQITYNGRRYRRAAVYLMGNDHQVTGNTIAHQAGPGVVVASFPRSSRNVIQDNRFSALEGLSIDLVTQDNVSVHDYQRGDNINPKRNSPNRRKDTGNEAINAPEFTSRDFILSGTQAQLTGKADPGSQVEIYRVTEGDFAYGPLSEPLGSTSADSQGQFTLTADALKSGERVTAIATDPRYGTSEPARNALVRTADTTTPVLTPTPNAVPRCTNPPVAQVPPVPVVPQTTPIVLKVPKNVHFALDKDFISPTSAKVLDRIAQVLLENPNIIVELQGHTDPRASDAYNLDLGKRRTISTRNYLIRKGIDPARMTVRSFGERQRISDGDTRLDFARDRRVELIYKDARNIEVIVQEEDLQLEPAGGVR</sequence>
<dbReference type="Gene3D" id="2.60.40.10">
    <property type="entry name" value="Immunoglobulins"/>
    <property type="match status" value="1"/>
</dbReference>
<reference evidence="7 8" key="1">
    <citation type="submission" date="2018-02" db="EMBL/GenBank/DDBJ databases">
        <authorList>
            <person name="Cohen D.B."/>
            <person name="Kent A.D."/>
        </authorList>
    </citation>
    <scope>NUCLEOTIDE SEQUENCE [LARGE SCALE GENOMIC DNA]</scope>
    <source>
        <strain evidence="7 8">ULC007</strain>
    </source>
</reference>
<dbReference type="STRING" id="1920490.GCA_001895925_01963"/>
<dbReference type="AlphaFoldDB" id="A0A2T1D9F0"/>
<dbReference type="SUPFAM" id="SSF51126">
    <property type="entry name" value="Pectin lyase-like"/>
    <property type="match status" value="1"/>
</dbReference>
<dbReference type="InterPro" id="IPR012334">
    <property type="entry name" value="Pectin_lyas_fold"/>
</dbReference>
<organism evidence="7 8">
    <name type="scientific">Phormidesmis priestleyi ULC007</name>
    <dbReference type="NCBI Taxonomy" id="1920490"/>
    <lineage>
        <taxon>Bacteria</taxon>
        <taxon>Bacillati</taxon>
        <taxon>Cyanobacteriota</taxon>
        <taxon>Cyanophyceae</taxon>
        <taxon>Leptolyngbyales</taxon>
        <taxon>Leptolyngbyaceae</taxon>
        <taxon>Phormidesmis</taxon>
    </lineage>
</organism>
<dbReference type="CDD" id="cd07185">
    <property type="entry name" value="OmpA_C-like"/>
    <property type="match status" value="1"/>
</dbReference>
<comment type="subcellular location">
    <subcellularLocation>
        <location evidence="1">Cell outer membrane</location>
    </subcellularLocation>
</comment>
<feature type="domain" description="OmpA-like" evidence="6">
    <location>
        <begin position="569"/>
        <end position="686"/>
    </location>
</feature>
<dbReference type="SMART" id="SM00710">
    <property type="entry name" value="PbH1"/>
    <property type="match status" value="6"/>
</dbReference>
<dbReference type="PANTHER" id="PTHR30329:SF21">
    <property type="entry name" value="LIPOPROTEIN YIAD-RELATED"/>
    <property type="match status" value="1"/>
</dbReference>
<keyword evidence="2 4" id="KW-0472">Membrane</keyword>
<dbReference type="OrthoDB" id="502243at2"/>
<dbReference type="InterPro" id="IPR013783">
    <property type="entry name" value="Ig-like_fold"/>
</dbReference>
<evidence type="ECO:0000256" key="5">
    <source>
        <dbReference type="SAM" id="MobiDB-lite"/>
    </source>
</evidence>
<gene>
    <name evidence="7" type="ORF">C7B65_19815</name>
</gene>
<dbReference type="InterPro" id="IPR006665">
    <property type="entry name" value="OmpA-like"/>
</dbReference>
<dbReference type="Pfam" id="PF05048">
    <property type="entry name" value="NosD"/>
    <property type="match status" value="1"/>
</dbReference>
<dbReference type="SUPFAM" id="SSF103088">
    <property type="entry name" value="OmpA-like"/>
    <property type="match status" value="1"/>
</dbReference>
<evidence type="ECO:0000256" key="2">
    <source>
        <dbReference type="ARBA" id="ARBA00023136"/>
    </source>
</evidence>
<dbReference type="EMBL" id="PVWG01000033">
    <property type="protein sequence ID" value="PSB17061.1"/>
    <property type="molecule type" value="Genomic_DNA"/>
</dbReference>
<reference evidence="7 8" key="2">
    <citation type="submission" date="2018-03" db="EMBL/GenBank/DDBJ databases">
        <title>The ancient ancestry and fast evolution of plastids.</title>
        <authorList>
            <person name="Moore K.R."/>
            <person name="Magnabosco C."/>
            <person name="Momper L."/>
            <person name="Gold D.A."/>
            <person name="Bosak T."/>
            <person name="Fournier G.P."/>
        </authorList>
    </citation>
    <scope>NUCLEOTIDE SEQUENCE [LARGE SCALE GENOMIC DNA]</scope>
    <source>
        <strain evidence="7 8">ULC007</strain>
    </source>
</reference>
<evidence type="ECO:0000256" key="3">
    <source>
        <dbReference type="ARBA" id="ARBA00023237"/>
    </source>
</evidence>
<dbReference type="PROSITE" id="PS51123">
    <property type="entry name" value="OMPA_2"/>
    <property type="match status" value="1"/>
</dbReference>
<dbReference type="PANTHER" id="PTHR30329">
    <property type="entry name" value="STATOR ELEMENT OF FLAGELLAR MOTOR COMPLEX"/>
    <property type="match status" value="1"/>
</dbReference>
<keyword evidence="3" id="KW-0998">Cell outer membrane</keyword>
<dbReference type="Pfam" id="PF00691">
    <property type="entry name" value="OmpA"/>
    <property type="match status" value="1"/>
</dbReference>
<proteinExistence type="predicted"/>
<keyword evidence="8" id="KW-1185">Reference proteome</keyword>